<organism evidence="4 5">
    <name type="scientific">Hymenobacter lucidus</name>
    <dbReference type="NCBI Taxonomy" id="2880930"/>
    <lineage>
        <taxon>Bacteria</taxon>
        <taxon>Pseudomonadati</taxon>
        <taxon>Bacteroidota</taxon>
        <taxon>Cytophagia</taxon>
        <taxon>Cytophagales</taxon>
        <taxon>Hymenobacteraceae</taxon>
        <taxon>Hymenobacter</taxon>
    </lineage>
</organism>
<dbReference type="EMBL" id="JAJADR010000007">
    <property type="protein sequence ID" value="MCB2410451.1"/>
    <property type="molecule type" value="Genomic_DNA"/>
</dbReference>
<keyword evidence="1 2" id="KW-0732">Signal</keyword>
<evidence type="ECO:0000256" key="2">
    <source>
        <dbReference type="SAM" id="SignalP"/>
    </source>
</evidence>
<dbReference type="Proteomes" id="UP001165296">
    <property type="component" value="Unassembled WGS sequence"/>
</dbReference>
<keyword evidence="5" id="KW-1185">Reference proteome</keyword>
<evidence type="ECO:0000256" key="1">
    <source>
        <dbReference type="ARBA" id="ARBA00022729"/>
    </source>
</evidence>
<feature type="signal peptide" evidence="2">
    <location>
        <begin position="1"/>
        <end position="20"/>
    </location>
</feature>
<evidence type="ECO:0000313" key="5">
    <source>
        <dbReference type="Proteomes" id="UP001165296"/>
    </source>
</evidence>
<dbReference type="InterPro" id="IPR027385">
    <property type="entry name" value="Beta-barrel_OMP"/>
</dbReference>
<evidence type="ECO:0000313" key="4">
    <source>
        <dbReference type="EMBL" id="MCB2410451.1"/>
    </source>
</evidence>
<feature type="chain" id="PRO_5045679468" evidence="2">
    <location>
        <begin position="21"/>
        <end position="244"/>
    </location>
</feature>
<protein>
    <submittedName>
        <fullName evidence="4">Outer membrane beta-barrel protein</fullName>
    </submittedName>
</protein>
<name>A0ABS8AXB0_9BACT</name>
<accession>A0ABS8AXB0</accession>
<gene>
    <name evidence="4" type="ORF">LGH74_20835</name>
</gene>
<dbReference type="Gene3D" id="2.40.160.20">
    <property type="match status" value="1"/>
</dbReference>
<reference evidence="4" key="1">
    <citation type="submission" date="2021-10" db="EMBL/GenBank/DDBJ databases">
        <authorList>
            <person name="Dean J.D."/>
            <person name="Kim M.K."/>
            <person name="Newey C.N."/>
            <person name="Stoker T.S."/>
            <person name="Thompson D.W."/>
            <person name="Grose J.H."/>
        </authorList>
    </citation>
    <scope>NUCLEOTIDE SEQUENCE</scope>
    <source>
        <strain evidence="4">BT178</strain>
    </source>
</reference>
<dbReference type="Pfam" id="PF13505">
    <property type="entry name" value="OMP_b-brl"/>
    <property type="match status" value="1"/>
</dbReference>
<evidence type="ECO:0000259" key="3">
    <source>
        <dbReference type="Pfam" id="PF13505"/>
    </source>
</evidence>
<comment type="caution">
    <text evidence="4">The sequence shown here is derived from an EMBL/GenBank/DDBJ whole genome shotgun (WGS) entry which is preliminary data.</text>
</comment>
<proteinExistence type="predicted"/>
<dbReference type="RefSeq" id="WP_226179346.1">
    <property type="nucleotide sequence ID" value="NZ_JAJADR010000007.1"/>
</dbReference>
<feature type="domain" description="Outer membrane protein beta-barrel" evidence="3">
    <location>
        <begin position="7"/>
        <end position="200"/>
    </location>
</feature>
<sequence length="244" mass="25634">MKKTIGGAALLVLLATAAQAQIAPGTILLGGTMRYSAQSREGTLANTDQTVKLAQTNQFTISPTVGYFLSENLAVGLNLSYSHLKTTDYQYIVAVPVSGSGLGSVIKNGRIESKGPSFSVGPVARYYAFVGEKAAFFGQLGAGFWGDRTESKPEDVLVGSPSSARSTGSGYYAQLAPGFVFFPTPKFGLEVSLQGLMYQRGESKTEITSSIQPKPVSQESTNSSFAAGLGLSNLQIGAAFYLGR</sequence>
<dbReference type="InterPro" id="IPR011250">
    <property type="entry name" value="OMP/PagP_B-barrel"/>
</dbReference>
<dbReference type="SUPFAM" id="SSF56925">
    <property type="entry name" value="OMPA-like"/>
    <property type="match status" value="1"/>
</dbReference>